<accession>A0ABV2CEL2</accession>
<feature type="domain" description="DUF3658" evidence="1">
    <location>
        <begin position="189"/>
        <end position="287"/>
    </location>
</feature>
<organism evidence="2 3">
    <name type="scientific">Burkholderia sola</name>
    <dbReference type="NCBI Taxonomy" id="2843302"/>
    <lineage>
        <taxon>Bacteria</taxon>
        <taxon>Pseudomonadati</taxon>
        <taxon>Pseudomonadota</taxon>
        <taxon>Betaproteobacteria</taxon>
        <taxon>Burkholderiales</taxon>
        <taxon>Burkholderiaceae</taxon>
        <taxon>Burkholderia</taxon>
        <taxon>Burkholderia cepacia complex</taxon>
    </lineage>
</organism>
<evidence type="ECO:0000259" key="1">
    <source>
        <dbReference type="Pfam" id="PF12395"/>
    </source>
</evidence>
<name>A0ABV2CEL2_9BURK</name>
<keyword evidence="3" id="KW-1185">Reference proteome</keyword>
<proteinExistence type="predicted"/>
<dbReference type="RefSeq" id="WP_260429479.1">
    <property type="nucleotide sequence ID" value="NZ_JBEWCH010000019.1"/>
</dbReference>
<evidence type="ECO:0000313" key="2">
    <source>
        <dbReference type="EMBL" id="MET1477504.1"/>
    </source>
</evidence>
<sequence length="300" mass="33892">MADDQRLCRITTVMCFVASSYVDGGQPSQNPPFARDEVEISTRNQGIPMLRNNDYQNLIHASFSDITSNVIASAISEGQLMGSHVLIGGNWHLGPLKERNISTLSAWFSDIFGYIPNDLTIDTPIIPTHESIKICAWVNPLSSIEYANFIHWISHDTPHDFLLISVSEKCIHSAAENFFDLAELLGNAVEIKSNDVSPYITEWGSLVEENADFRMINEIGKIQSFRSTDFDEYIINSMTRKWEPTPIVVLRIIETIHSEGHDFPGDIFLYHRLEKFFLNGIIEKQAEVSITQTQIRIASS</sequence>
<dbReference type="InterPro" id="IPR022123">
    <property type="entry name" value="DUF3658"/>
</dbReference>
<comment type="caution">
    <text evidence="2">The sequence shown here is derived from an EMBL/GenBank/DDBJ whole genome shotgun (WGS) entry which is preliminary data.</text>
</comment>
<dbReference type="Proteomes" id="UP001548587">
    <property type="component" value="Unassembled WGS sequence"/>
</dbReference>
<protein>
    <submittedName>
        <fullName evidence="2">DUF3658 domain-containing protein</fullName>
    </submittedName>
</protein>
<dbReference type="Pfam" id="PF12395">
    <property type="entry name" value="DUF3658"/>
    <property type="match status" value="1"/>
</dbReference>
<reference evidence="2 3" key="1">
    <citation type="submission" date="2024-06" db="EMBL/GenBank/DDBJ databases">
        <title>Burkholderia sola in Mexico.</title>
        <authorList>
            <person name="Estrada P."/>
        </authorList>
    </citation>
    <scope>NUCLEOTIDE SEQUENCE [LARGE SCALE GENOMIC DNA]</scope>
    <source>
        <strain evidence="2 3">CpTa8-5</strain>
    </source>
</reference>
<gene>
    <name evidence="2" type="ORF">ABXL37_24930</name>
</gene>
<evidence type="ECO:0000313" key="3">
    <source>
        <dbReference type="Proteomes" id="UP001548587"/>
    </source>
</evidence>
<dbReference type="EMBL" id="JBEWCH010000019">
    <property type="protein sequence ID" value="MET1477504.1"/>
    <property type="molecule type" value="Genomic_DNA"/>
</dbReference>